<proteinExistence type="predicted"/>
<protein>
    <recommendedName>
        <fullName evidence="3">Acetyltransferase (GNAT) family protein</fullName>
    </recommendedName>
</protein>
<dbReference type="EMBL" id="BSST01000001">
    <property type="protein sequence ID" value="GLX79298.1"/>
    <property type="molecule type" value="Genomic_DNA"/>
</dbReference>
<dbReference type="InterPro" id="IPR016181">
    <property type="entry name" value="Acyl_CoA_acyltransferase"/>
</dbReference>
<dbReference type="RefSeq" id="WP_284245203.1">
    <property type="nucleotide sequence ID" value="NZ_BSST01000001.1"/>
</dbReference>
<gene>
    <name evidence="1" type="ORF">tinsulaeT_26380</name>
</gene>
<dbReference type="SUPFAM" id="SSF55729">
    <property type="entry name" value="Acyl-CoA N-acyltransferases (Nat)"/>
    <property type="match status" value="1"/>
</dbReference>
<accession>A0ABQ6GTM9</accession>
<evidence type="ECO:0000313" key="1">
    <source>
        <dbReference type="EMBL" id="GLX79298.1"/>
    </source>
</evidence>
<reference evidence="1 2" key="1">
    <citation type="submission" date="2023-03" db="EMBL/GenBank/DDBJ databases">
        <title>Draft genome sequence of Thalassotalea insulae KCTC 62186T.</title>
        <authorList>
            <person name="Sawabe T."/>
        </authorList>
    </citation>
    <scope>NUCLEOTIDE SEQUENCE [LARGE SCALE GENOMIC DNA]</scope>
    <source>
        <strain evidence="1 2">KCTC 62186</strain>
    </source>
</reference>
<evidence type="ECO:0008006" key="3">
    <source>
        <dbReference type="Google" id="ProtNLM"/>
    </source>
</evidence>
<keyword evidence="2" id="KW-1185">Reference proteome</keyword>
<dbReference type="Proteomes" id="UP001157186">
    <property type="component" value="Unassembled WGS sequence"/>
</dbReference>
<dbReference type="Gene3D" id="3.40.630.30">
    <property type="match status" value="1"/>
</dbReference>
<name>A0ABQ6GTM9_9GAMM</name>
<evidence type="ECO:0000313" key="2">
    <source>
        <dbReference type="Proteomes" id="UP001157186"/>
    </source>
</evidence>
<sequence length="361" mass="41754">MNKLIFKFKHIYKSLFGFWQSHVWIISGSNTKLDQSFTIIHIGSKVQKNYISSLFFDDVSQEDNLGKKNILQIKTLLNKNQHNACYLVADGLPADIKMLRCDKSFFIPQWIDSSLALPLSSKSQGAKSDLKKIRRNNLTYEISNDISDVELFYYHMYLPYLNNRYQGQDIPMKFDKFKQGYQQGTVKLLFVVHENNRVAGQVIDYSKNEPRLWSVGVLNSDKKYLSMAAISACYVFGAQYLTEQNFGSMHIGKSRPFITDGALQFKIKWGTSITGWLDKGFLIKPLANCSNKAPFFEQNPFLYVDTKQLHSAVISPMYHQLEQKQQNELIKRNLTMLPGVRQLNVFEQFDHTSTVQKTYNQ</sequence>
<organism evidence="1 2">
    <name type="scientific">Thalassotalea insulae</name>
    <dbReference type="NCBI Taxonomy" id="2056778"/>
    <lineage>
        <taxon>Bacteria</taxon>
        <taxon>Pseudomonadati</taxon>
        <taxon>Pseudomonadota</taxon>
        <taxon>Gammaproteobacteria</taxon>
        <taxon>Alteromonadales</taxon>
        <taxon>Colwelliaceae</taxon>
        <taxon>Thalassotalea</taxon>
    </lineage>
</organism>
<comment type="caution">
    <text evidence="1">The sequence shown here is derived from an EMBL/GenBank/DDBJ whole genome shotgun (WGS) entry which is preliminary data.</text>
</comment>